<protein>
    <submittedName>
        <fullName evidence="1">Unannotated protein</fullName>
    </submittedName>
</protein>
<sequence length="239" mass="25381">MRRIAFLSLLALVVGALFASSAMAINSEQKFDATATPTAGGTKKKPVGVSLHLRPFIPDISADPPFATKKAFVFFPKELVLNGKFFKSCPRAKVQKNERKCPSGSKIGSGIAAGLALGLTENLTVDAFNGPGGNKIELLVKGVSPLVIREVIEAKIAKVKGTYGWKLTVPIPTGLQTPVDGVYATLTDFDVTIPKKTIKKGKKTYAWAGLTGCTGSLKFGYQGQYTDGTKQDVAIEQAC</sequence>
<reference evidence="1" key="1">
    <citation type="submission" date="2020-05" db="EMBL/GenBank/DDBJ databases">
        <authorList>
            <person name="Chiriac C."/>
            <person name="Salcher M."/>
            <person name="Ghai R."/>
            <person name="Kavagutti S V."/>
        </authorList>
    </citation>
    <scope>NUCLEOTIDE SEQUENCE</scope>
</reference>
<evidence type="ECO:0000313" key="1">
    <source>
        <dbReference type="EMBL" id="CAB4869710.1"/>
    </source>
</evidence>
<dbReference type="EMBL" id="CAFBLQ010000055">
    <property type="protein sequence ID" value="CAB4869710.1"/>
    <property type="molecule type" value="Genomic_DNA"/>
</dbReference>
<gene>
    <name evidence="1" type="ORF">UFOPK3423_00672</name>
</gene>
<dbReference type="AlphaFoldDB" id="A0A6J7DJQ1"/>
<proteinExistence type="predicted"/>
<organism evidence="1">
    <name type="scientific">freshwater metagenome</name>
    <dbReference type="NCBI Taxonomy" id="449393"/>
    <lineage>
        <taxon>unclassified sequences</taxon>
        <taxon>metagenomes</taxon>
        <taxon>ecological metagenomes</taxon>
    </lineage>
</organism>
<name>A0A6J7DJQ1_9ZZZZ</name>
<accession>A0A6J7DJQ1</accession>